<reference evidence="2 3" key="1">
    <citation type="submission" date="2015-07" db="EMBL/GenBank/DDBJ databases">
        <title>The genome of Melipona quadrifasciata.</title>
        <authorList>
            <person name="Pan H."/>
            <person name="Kapheim K."/>
        </authorList>
    </citation>
    <scope>NUCLEOTIDE SEQUENCE [LARGE SCALE GENOMIC DNA]</scope>
    <source>
        <strain evidence="2">0111107301</strain>
        <tissue evidence="2">Whole body</tissue>
    </source>
</reference>
<sequence>MTINKKLQRAQVQKLSELLLPETFASSSAKIIKSGRAPGQGKMLKRDPQRLRKASKQDLRRPDTPKHPMHFLVLQQRHEISDLLTYDCPNCLAIDDFHKCGIILVTILKVNSTEIPLFPSFKNFQLPQQRSVLIKITVNSPKAAEDLTKAKLEIYSVNDMVLSLRKLQARTRSDVLQTPREIQSRDRADAETERVSFYGNDSVTCENNTLENVLNKTKTETQVPLNCKFSNAENVRKLLIWQANIKANVHILKTEFDNANKLEAADRETILKVGPLHFFTIDSTEILLRYIWKKKRGLEGRSNSLIFLHAVSPQLKNKIPPCSPSPSTRPKSDPTQVFFAKPQTSIEKFFPLLKMT</sequence>
<gene>
    <name evidence="2" type="ORF">WN51_09572</name>
</gene>
<evidence type="ECO:0000256" key="1">
    <source>
        <dbReference type="SAM" id="MobiDB-lite"/>
    </source>
</evidence>
<dbReference type="AlphaFoldDB" id="A0A0M9A8P5"/>
<protein>
    <submittedName>
        <fullName evidence="2">Uncharacterized protein</fullName>
    </submittedName>
</protein>
<keyword evidence="3" id="KW-1185">Reference proteome</keyword>
<dbReference type="Proteomes" id="UP000053105">
    <property type="component" value="Unassembled WGS sequence"/>
</dbReference>
<dbReference type="EMBL" id="KQ435726">
    <property type="protein sequence ID" value="KOX78213.1"/>
    <property type="molecule type" value="Genomic_DNA"/>
</dbReference>
<organism evidence="2 3">
    <name type="scientific">Melipona quadrifasciata</name>
    <dbReference type="NCBI Taxonomy" id="166423"/>
    <lineage>
        <taxon>Eukaryota</taxon>
        <taxon>Metazoa</taxon>
        <taxon>Ecdysozoa</taxon>
        <taxon>Arthropoda</taxon>
        <taxon>Hexapoda</taxon>
        <taxon>Insecta</taxon>
        <taxon>Pterygota</taxon>
        <taxon>Neoptera</taxon>
        <taxon>Endopterygota</taxon>
        <taxon>Hymenoptera</taxon>
        <taxon>Apocrita</taxon>
        <taxon>Aculeata</taxon>
        <taxon>Apoidea</taxon>
        <taxon>Anthophila</taxon>
        <taxon>Apidae</taxon>
        <taxon>Melipona</taxon>
    </lineage>
</organism>
<evidence type="ECO:0000313" key="3">
    <source>
        <dbReference type="Proteomes" id="UP000053105"/>
    </source>
</evidence>
<name>A0A0M9A8P5_9HYME</name>
<accession>A0A0M9A8P5</accession>
<feature type="region of interest" description="Disordered" evidence="1">
    <location>
        <begin position="35"/>
        <end position="67"/>
    </location>
</feature>
<evidence type="ECO:0000313" key="2">
    <source>
        <dbReference type="EMBL" id="KOX78213.1"/>
    </source>
</evidence>
<feature type="compositionally biased region" description="Basic and acidic residues" evidence="1">
    <location>
        <begin position="44"/>
        <end position="66"/>
    </location>
</feature>
<proteinExistence type="predicted"/>